<dbReference type="OrthoDB" id="6579040at2759"/>
<gene>
    <name evidence="1" type="ORF">CHIRRI_LOCUS7853</name>
</gene>
<evidence type="ECO:0000313" key="2">
    <source>
        <dbReference type="Proteomes" id="UP001153620"/>
    </source>
</evidence>
<proteinExistence type="predicted"/>
<keyword evidence="2" id="KW-1185">Reference proteome</keyword>
<organism evidence="1 2">
    <name type="scientific">Chironomus riparius</name>
    <dbReference type="NCBI Taxonomy" id="315576"/>
    <lineage>
        <taxon>Eukaryota</taxon>
        <taxon>Metazoa</taxon>
        <taxon>Ecdysozoa</taxon>
        <taxon>Arthropoda</taxon>
        <taxon>Hexapoda</taxon>
        <taxon>Insecta</taxon>
        <taxon>Pterygota</taxon>
        <taxon>Neoptera</taxon>
        <taxon>Endopterygota</taxon>
        <taxon>Diptera</taxon>
        <taxon>Nematocera</taxon>
        <taxon>Chironomoidea</taxon>
        <taxon>Chironomidae</taxon>
        <taxon>Chironominae</taxon>
        <taxon>Chironomus</taxon>
    </lineage>
</organism>
<dbReference type="EMBL" id="OU895878">
    <property type="protein sequence ID" value="CAG9804976.1"/>
    <property type="molecule type" value="Genomic_DNA"/>
</dbReference>
<dbReference type="Proteomes" id="UP001153620">
    <property type="component" value="Chromosome 2"/>
</dbReference>
<protein>
    <submittedName>
        <fullName evidence="1">Uncharacterized protein</fullName>
    </submittedName>
</protein>
<dbReference type="AlphaFoldDB" id="A0A9N9RW90"/>
<accession>A0A9N9RW90</accession>
<reference evidence="1" key="2">
    <citation type="submission" date="2022-10" db="EMBL/GenBank/DDBJ databases">
        <authorList>
            <consortium name="ENA_rothamsted_submissions"/>
            <consortium name="culmorum"/>
            <person name="King R."/>
        </authorList>
    </citation>
    <scope>NUCLEOTIDE SEQUENCE</scope>
</reference>
<sequence>MFRVNLIKYHIRYLSNEAKLIKGTLTLRFHDYLTNNHGQEEHQKSKIIEDIEKISDRGKGKIEKLKIMDRSYMKSLRNQLRHEDMIECLEYLVKTYPNQILNLRFFDEALKILLDDDKICRNKFTKLVYLIGFLKKYQPGPKYLEYLIENYLDDKLSSNKLNRMDFAIFCISTYKSSVRVINKKFHERLIAEVLATNDNDTYLLVAFIKSLKQNEIVSSEVIDKLKDLIDIFEFDYASLVHILPYIADNSIKDDSLIQLICTKCINTFDDNVRAKDVQKFLHSCAMLNLKMNKTDLEKLETIIIKRTTCDEFKTHFDHFVNAALSLWILNHQSNELINILWEDSRFYKSGLENRFKLDSRKLLLQTCVEIERPKWINKSKVTSFMETRTSPGYLIKASLERAMNTVLADKNGTFVHQIKNLNIAGILVSDNKEKIHYEILDVNTSLSDQKTATGIFQLKLRLLKKLKCNVKVIPIF</sequence>
<name>A0A9N9RW90_9DIPT</name>
<reference evidence="1" key="1">
    <citation type="submission" date="2022-01" db="EMBL/GenBank/DDBJ databases">
        <authorList>
            <person name="King R."/>
        </authorList>
    </citation>
    <scope>NUCLEOTIDE SEQUENCE</scope>
</reference>
<evidence type="ECO:0000313" key="1">
    <source>
        <dbReference type="EMBL" id="CAG9804976.1"/>
    </source>
</evidence>